<dbReference type="EMBL" id="CP040819">
    <property type="protein sequence ID" value="QDL94188.1"/>
    <property type="molecule type" value="Genomic_DNA"/>
</dbReference>
<keyword evidence="9 15" id="KW-0249">Electron transport</keyword>
<dbReference type="PANTHER" id="PTHR22888:SF9">
    <property type="entry name" value="CYTOCHROME C OXIDASE SUBUNIT 2"/>
    <property type="match status" value="1"/>
</dbReference>
<evidence type="ECO:0000256" key="12">
    <source>
        <dbReference type="ARBA" id="ARBA00023136"/>
    </source>
</evidence>
<feature type="transmembrane region" description="Helical" evidence="17">
    <location>
        <begin position="101"/>
        <end position="123"/>
    </location>
</feature>
<dbReference type="Pfam" id="PF02790">
    <property type="entry name" value="COX2_TM"/>
    <property type="match status" value="1"/>
</dbReference>
<keyword evidence="20" id="KW-0614">Plasmid</keyword>
<evidence type="ECO:0000256" key="14">
    <source>
        <dbReference type="ARBA" id="ARBA00047816"/>
    </source>
</evidence>
<protein>
    <recommendedName>
        <fullName evidence="16">Cytochrome c oxidase subunit 2</fullName>
        <ecNumber evidence="16">7.1.1.9</ecNumber>
    </recommendedName>
</protein>
<keyword evidence="10 17" id="KW-1133">Transmembrane helix</keyword>
<dbReference type="InterPro" id="IPR045187">
    <property type="entry name" value="CcO_II"/>
</dbReference>
<dbReference type="GO" id="GO:0005886">
    <property type="term" value="C:plasma membrane"/>
    <property type="evidence" value="ECO:0007669"/>
    <property type="project" value="UniProtKB-SubCell"/>
</dbReference>
<keyword evidence="21" id="KW-1185">Reference proteome</keyword>
<evidence type="ECO:0000256" key="2">
    <source>
        <dbReference type="ARBA" id="ARBA00004141"/>
    </source>
</evidence>
<evidence type="ECO:0000256" key="5">
    <source>
        <dbReference type="ARBA" id="ARBA00022660"/>
    </source>
</evidence>
<keyword evidence="7 16" id="KW-0479">Metal-binding</keyword>
<evidence type="ECO:0000256" key="10">
    <source>
        <dbReference type="ARBA" id="ARBA00022989"/>
    </source>
</evidence>
<dbReference type="InterPro" id="IPR011759">
    <property type="entry name" value="Cyt_c_oxidase_su2_TM_dom"/>
</dbReference>
<evidence type="ECO:0000259" key="18">
    <source>
        <dbReference type="PROSITE" id="PS50857"/>
    </source>
</evidence>
<organism evidence="20 21">
    <name type="scientific">Paroceanicella profunda</name>
    <dbReference type="NCBI Taxonomy" id="2579971"/>
    <lineage>
        <taxon>Bacteria</taxon>
        <taxon>Pseudomonadati</taxon>
        <taxon>Pseudomonadota</taxon>
        <taxon>Alphaproteobacteria</taxon>
        <taxon>Rhodobacterales</taxon>
        <taxon>Paracoccaceae</taxon>
        <taxon>Paroceanicella</taxon>
    </lineage>
</organism>
<evidence type="ECO:0000256" key="16">
    <source>
        <dbReference type="RuleBase" id="RU004024"/>
    </source>
</evidence>
<name>A0A5B8FJD6_9RHOB</name>
<accession>A0A5B8FJD6</accession>
<comment type="similarity">
    <text evidence="3 15">Belongs to the cytochrome c oxidase subunit 2 family.</text>
</comment>
<dbReference type="Proteomes" id="UP000305888">
    <property type="component" value="Plasmid pD4M1A"/>
</dbReference>
<evidence type="ECO:0000256" key="13">
    <source>
        <dbReference type="ARBA" id="ARBA00024688"/>
    </source>
</evidence>
<dbReference type="InterPro" id="IPR008972">
    <property type="entry name" value="Cupredoxin"/>
</dbReference>
<proteinExistence type="inferred from homology"/>
<dbReference type="EC" id="7.1.1.9" evidence="16"/>
<evidence type="ECO:0000256" key="11">
    <source>
        <dbReference type="ARBA" id="ARBA00023008"/>
    </source>
</evidence>
<comment type="cofactor">
    <cofactor evidence="1">
        <name>heme</name>
        <dbReference type="ChEBI" id="CHEBI:30413"/>
    </cofactor>
</comment>
<dbReference type="GO" id="GO:0016491">
    <property type="term" value="F:oxidoreductase activity"/>
    <property type="evidence" value="ECO:0007669"/>
    <property type="project" value="UniProtKB-KW"/>
</dbReference>
<keyword evidence="20" id="KW-0560">Oxidoreductase</keyword>
<dbReference type="NCBIfam" id="TIGR02866">
    <property type="entry name" value="CoxB"/>
    <property type="match status" value="1"/>
</dbReference>
<evidence type="ECO:0000256" key="4">
    <source>
        <dbReference type="ARBA" id="ARBA00022448"/>
    </source>
</evidence>
<dbReference type="InterPro" id="IPR014222">
    <property type="entry name" value="Cyt_c_oxidase_su2"/>
</dbReference>
<evidence type="ECO:0000256" key="3">
    <source>
        <dbReference type="ARBA" id="ARBA00007866"/>
    </source>
</evidence>
<evidence type="ECO:0000256" key="7">
    <source>
        <dbReference type="ARBA" id="ARBA00022723"/>
    </source>
</evidence>
<evidence type="ECO:0000313" key="21">
    <source>
        <dbReference type="Proteomes" id="UP000305888"/>
    </source>
</evidence>
<dbReference type="Pfam" id="PF00116">
    <property type="entry name" value="COX2"/>
    <property type="match status" value="1"/>
</dbReference>
<keyword evidence="12 17" id="KW-0472">Membrane</keyword>
<feature type="domain" description="Cytochrome oxidase subunit II transmembrane region profile" evidence="19">
    <location>
        <begin position="34"/>
        <end position="129"/>
    </location>
</feature>
<evidence type="ECO:0000256" key="1">
    <source>
        <dbReference type="ARBA" id="ARBA00001971"/>
    </source>
</evidence>
<evidence type="ECO:0000259" key="19">
    <source>
        <dbReference type="PROSITE" id="PS50999"/>
    </source>
</evidence>
<keyword evidence="5 15" id="KW-0679">Respiratory chain</keyword>
<dbReference type="GO" id="GO:0004129">
    <property type="term" value="F:cytochrome-c oxidase activity"/>
    <property type="evidence" value="ECO:0007669"/>
    <property type="project" value="UniProtKB-EC"/>
</dbReference>
<dbReference type="SUPFAM" id="SSF49503">
    <property type="entry name" value="Cupredoxins"/>
    <property type="match status" value="1"/>
</dbReference>
<feature type="domain" description="Cytochrome oxidase subunit II copper A binding" evidence="18">
    <location>
        <begin position="130"/>
        <end position="266"/>
    </location>
</feature>
<dbReference type="InterPro" id="IPR001505">
    <property type="entry name" value="Copper_CuA"/>
</dbReference>
<comment type="function">
    <text evidence="13 16">Subunits I and II form the functional core of the enzyme complex. Electrons originating in cytochrome c are transferred via heme a and Cu(A) to the binuclear center formed by heme a3 and Cu(B).</text>
</comment>
<dbReference type="PROSITE" id="PS50857">
    <property type="entry name" value="COX2_CUA"/>
    <property type="match status" value="1"/>
</dbReference>
<comment type="subcellular location">
    <subcellularLocation>
        <location evidence="15">Cell membrane</location>
        <topology evidence="15">Multi-pass membrane protein</topology>
    </subcellularLocation>
    <subcellularLocation>
        <location evidence="2">Membrane</location>
        <topology evidence="2">Multi-pass membrane protein</topology>
    </subcellularLocation>
</comment>
<evidence type="ECO:0000313" key="20">
    <source>
        <dbReference type="EMBL" id="QDL94188.1"/>
    </source>
</evidence>
<reference evidence="20 21" key="1">
    <citation type="submission" date="2019-06" db="EMBL/GenBank/DDBJ databases">
        <title>Genome sequence of Rhodobacteraceae bacterium D4M1.</title>
        <authorList>
            <person name="Cao J."/>
        </authorList>
    </citation>
    <scope>NUCLEOTIDE SEQUENCE [LARGE SCALE GENOMIC DNA]</scope>
    <source>
        <strain evidence="20 21">D4M1</strain>
        <plasmid evidence="21">pd4m1a</plasmid>
    </source>
</reference>
<gene>
    <name evidence="20" type="primary">coxB</name>
    <name evidence="20" type="ORF">FDP22_20255</name>
</gene>
<comment type="catalytic activity">
    <reaction evidence="14 16">
        <text>4 Fe(II)-[cytochrome c] + O2 + 8 H(+)(in) = 4 Fe(III)-[cytochrome c] + 2 H2O + 4 H(+)(out)</text>
        <dbReference type="Rhea" id="RHEA:11436"/>
        <dbReference type="Rhea" id="RHEA-COMP:10350"/>
        <dbReference type="Rhea" id="RHEA-COMP:14399"/>
        <dbReference type="ChEBI" id="CHEBI:15377"/>
        <dbReference type="ChEBI" id="CHEBI:15378"/>
        <dbReference type="ChEBI" id="CHEBI:15379"/>
        <dbReference type="ChEBI" id="CHEBI:29033"/>
        <dbReference type="ChEBI" id="CHEBI:29034"/>
        <dbReference type="EC" id="7.1.1.9"/>
    </reaction>
</comment>
<keyword evidence="8" id="KW-1278">Translocase</keyword>
<dbReference type="PROSITE" id="PS00078">
    <property type="entry name" value="COX2"/>
    <property type="match status" value="1"/>
</dbReference>
<keyword evidence="4 15" id="KW-0813">Transport</keyword>
<evidence type="ECO:0000256" key="6">
    <source>
        <dbReference type="ARBA" id="ARBA00022692"/>
    </source>
</evidence>
<dbReference type="PROSITE" id="PS50999">
    <property type="entry name" value="COX2_TM"/>
    <property type="match status" value="1"/>
</dbReference>
<evidence type="ECO:0000256" key="9">
    <source>
        <dbReference type="ARBA" id="ARBA00022982"/>
    </source>
</evidence>
<dbReference type="PANTHER" id="PTHR22888">
    <property type="entry name" value="CYTOCHROME C OXIDASE, SUBUNIT II"/>
    <property type="match status" value="1"/>
</dbReference>
<dbReference type="FunFam" id="2.60.40.420:FF:000001">
    <property type="entry name" value="Cytochrome c oxidase subunit 2"/>
    <property type="match status" value="1"/>
</dbReference>
<comment type="cofactor">
    <cofactor evidence="16">
        <name>Cu cation</name>
        <dbReference type="ChEBI" id="CHEBI:23378"/>
    </cofactor>
    <text evidence="16">Binds a copper A center.</text>
</comment>
<geneLocation type="plasmid" evidence="21">
    <name>pd4m1a</name>
</geneLocation>
<dbReference type="AlphaFoldDB" id="A0A5B8FJD6"/>
<evidence type="ECO:0000256" key="8">
    <source>
        <dbReference type="ARBA" id="ARBA00022967"/>
    </source>
</evidence>
<keyword evidence="6 15" id="KW-0812">Transmembrane</keyword>
<dbReference type="SUPFAM" id="SSF81464">
    <property type="entry name" value="Cytochrome c oxidase subunit II-like, transmembrane region"/>
    <property type="match status" value="1"/>
</dbReference>
<evidence type="ECO:0000256" key="15">
    <source>
        <dbReference type="RuleBase" id="RU000456"/>
    </source>
</evidence>
<sequence length="285" mass="31079">MRLAKFAIGAGTAFTGAWVSTALLAQDALETIGKPVPGGMGFQPAATELKEDIAFLDGFLLVIITAIVLLVTGLLAVCIFRFNAKANPTPATFTHHSALEIAWTVVPILILIVIGSLSLPILFKQLEVPDSDLTIKVTGNQWYWSYEYPDEEISFDSVLLQRDELAEHGYAPDEYLLATDTAVVVPVGAVVRLQITGADVIHSWTIPSFGVKLDAIPGRLQETWFRVDRPGVFFGQCSELCGKDHAYMPIVVKAMEPEAYATWLEGAKQEFAMNPAARTIRLASN</sequence>
<dbReference type="GO" id="GO:0042773">
    <property type="term" value="P:ATP synthesis coupled electron transport"/>
    <property type="evidence" value="ECO:0007669"/>
    <property type="project" value="TreeGrafter"/>
</dbReference>
<dbReference type="Gene3D" id="1.10.287.90">
    <property type="match status" value="1"/>
</dbReference>
<dbReference type="KEGG" id="ppru:FDP22_20255"/>
<keyword evidence="11 16" id="KW-0186">Copper</keyword>
<evidence type="ECO:0000256" key="17">
    <source>
        <dbReference type="SAM" id="Phobius"/>
    </source>
</evidence>
<dbReference type="RefSeq" id="WP_138578072.1">
    <property type="nucleotide sequence ID" value="NZ_CP040819.1"/>
</dbReference>
<dbReference type="InterPro" id="IPR002429">
    <property type="entry name" value="CcO_II-like_C"/>
</dbReference>
<dbReference type="PRINTS" id="PR01166">
    <property type="entry name" value="CYCOXIDASEII"/>
</dbReference>
<dbReference type="Gene3D" id="2.60.40.420">
    <property type="entry name" value="Cupredoxins - blue copper proteins"/>
    <property type="match status" value="1"/>
</dbReference>
<dbReference type="OrthoDB" id="9781261at2"/>
<dbReference type="GO" id="GO:0005507">
    <property type="term" value="F:copper ion binding"/>
    <property type="evidence" value="ECO:0007669"/>
    <property type="project" value="InterPro"/>
</dbReference>
<dbReference type="InterPro" id="IPR036257">
    <property type="entry name" value="Cyt_c_oxidase_su2_TM_sf"/>
</dbReference>
<feature type="transmembrane region" description="Helical" evidence="17">
    <location>
        <begin position="59"/>
        <end position="80"/>
    </location>
</feature>